<gene>
    <name evidence="1" type="ORF">HER39_20200</name>
</gene>
<dbReference type="Proteomes" id="UP000523795">
    <property type="component" value="Unassembled WGS sequence"/>
</dbReference>
<evidence type="ECO:0000313" key="2">
    <source>
        <dbReference type="Proteomes" id="UP000523795"/>
    </source>
</evidence>
<proteinExistence type="predicted"/>
<reference evidence="1 2" key="1">
    <citation type="submission" date="2020-04" db="EMBL/GenBank/DDBJ databases">
        <authorList>
            <person name="Liu S."/>
        </authorList>
    </citation>
    <scope>NUCLEOTIDE SEQUENCE [LARGE SCALE GENOMIC DNA]</scope>
    <source>
        <strain evidence="1 2">CGMCC 1.15091</strain>
    </source>
</reference>
<name>A0ABX1JU60_9MICC</name>
<comment type="caution">
    <text evidence="1">The sequence shown here is derived from an EMBL/GenBank/DDBJ whole genome shotgun (WGS) entry which is preliminary data.</text>
</comment>
<organism evidence="1 2">
    <name type="scientific">Arthrobacter deserti</name>
    <dbReference type="NCBI Taxonomy" id="1742687"/>
    <lineage>
        <taxon>Bacteria</taxon>
        <taxon>Bacillati</taxon>
        <taxon>Actinomycetota</taxon>
        <taxon>Actinomycetes</taxon>
        <taxon>Micrococcales</taxon>
        <taxon>Micrococcaceae</taxon>
        <taxon>Arthrobacter</taxon>
    </lineage>
</organism>
<protein>
    <submittedName>
        <fullName evidence="1">Uncharacterized protein</fullName>
    </submittedName>
</protein>
<accession>A0ABX1JU60</accession>
<dbReference type="EMBL" id="JAAZSR010000795">
    <property type="protein sequence ID" value="NKX52852.1"/>
    <property type="molecule type" value="Genomic_DNA"/>
</dbReference>
<keyword evidence="2" id="KW-1185">Reference proteome</keyword>
<sequence length="159" mass="18477">MKAQMRARKAENDLRKEDRTVRERFATDEEAFRHELFPAWVDRVDPHDKPRYRLGRFAIGPKFLPSFRSHPEDQRAKALKALVDLLTGRKELMDKRNPHVLRQGRGAEGPPQARARDGAAYWRMSVERNTAAARRVHYLKLPDGGLELHELVPHEVTQP</sequence>
<evidence type="ECO:0000313" key="1">
    <source>
        <dbReference type="EMBL" id="NKX52852.1"/>
    </source>
</evidence>